<accession>A0A9K3D850</accession>
<protein>
    <submittedName>
        <fullName evidence="1">Uncharacterized protein</fullName>
    </submittedName>
</protein>
<evidence type="ECO:0000313" key="1">
    <source>
        <dbReference type="EMBL" id="GIQ90729.1"/>
    </source>
</evidence>
<comment type="caution">
    <text evidence="1">The sequence shown here is derived from an EMBL/GenBank/DDBJ whole genome shotgun (WGS) entry which is preliminary data.</text>
</comment>
<sequence length="82" mass="9512">ERDELRKSVRRPKRSGPVIKRERAVLERLGTRLADTLSSDDTDEMFKRSDAKALPEEIIHEVRCHYDGVRAGPRSMLRLNPK</sequence>
<proteinExistence type="predicted"/>
<evidence type="ECO:0000313" key="2">
    <source>
        <dbReference type="Proteomes" id="UP000265618"/>
    </source>
</evidence>
<gene>
    <name evidence="1" type="ORF">KIPB_013629</name>
</gene>
<organism evidence="1 2">
    <name type="scientific">Kipferlia bialata</name>
    <dbReference type="NCBI Taxonomy" id="797122"/>
    <lineage>
        <taxon>Eukaryota</taxon>
        <taxon>Metamonada</taxon>
        <taxon>Carpediemonas-like organisms</taxon>
        <taxon>Kipferlia</taxon>
    </lineage>
</organism>
<dbReference type="Proteomes" id="UP000265618">
    <property type="component" value="Unassembled WGS sequence"/>
</dbReference>
<feature type="non-terminal residue" evidence="1">
    <location>
        <position position="82"/>
    </location>
</feature>
<feature type="non-terminal residue" evidence="1">
    <location>
        <position position="1"/>
    </location>
</feature>
<name>A0A9K3D850_9EUKA</name>
<reference evidence="1 2" key="1">
    <citation type="journal article" date="2018" name="PLoS ONE">
        <title>The draft genome of Kipferlia bialata reveals reductive genome evolution in fornicate parasites.</title>
        <authorList>
            <person name="Tanifuji G."/>
            <person name="Takabayashi S."/>
            <person name="Kume K."/>
            <person name="Takagi M."/>
            <person name="Nakayama T."/>
            <person name="Kamikawa R."/>
            <person name="Inagaki Y."/>
            <person name="Hashimoto T."/>
        </authorList>
    </citation>
    <scope>NUCLEOTIDE SEQUENCE [LARGE SCALE GENOMIC DNA]</scope>
    <source>
        <strain evidence="1">NY0173</strain>
    </source>
</reference>
<dbReference type="EMBL" id="BDIP01006578">
    <property type="protein sequence ID" value="GIQ90729.1"/>
    <property type="molecule type" value="Genomic_DNA"/>
</dbReference>
<keyword evidence="2" id="KW-1185">Reference proteome</keyword>
<dbReference type="AlphaFoldDB" id="A0A9K3D850"/>